<proteinExistence type="predicted"/>
<organism evidence="3">
    <name type="scientific">Veillonella dispar</name>
    <dbReference type="NCBI Taxonomy" id="39778"/>
    <lineage>
        <taxon>Bacteria</taxon>
        <taxon>Bacillati</taxon>
        <taxon>Bacillota</taxon>
        <taxon>Negativicutes</taxon>
        <taxon>Veillonellales</taxon>
        <taxon>Veillonellaceae</taxon>
        <taxon>Veillonella</taxon>
    </lineage>
</organism>
<dbReference type="EMBL" id="CACRUF010000009">
    <property type="protein sequence ID" value="VYT71299.1"/>
    <property type="molecule type" value="Genomic_DNA"/>
</dbReference>
<keyword evidence="2" id="KW-1133">Transmembrane helix</keyword>
<keyword evidence="2" id="KW-0472">Membrane</keyword>
<feature type="transmembrane region" description="Helical" evidence="2">
    <location>
        <begin position="112"/>
        <end position="130"/>
    </location>
</feature>
<feature type="transmembrane region" description="Helical" evidence="2">
    <location>
        <begin position="79"/>
        <end position="100"/>
    </location>
</feature>
<name>A0A6N2YWB0_9FIRM</name>
<protein>
    <recommendedName>
        <fullName evidence="4">DUF805 domain-containing protein</fullName>
    </recommendedName>
</protein>
<keyword evidence="1" id="KW-0175">Coiled coil</keyword>
<dbReference type="AlphaFoldDB" id="A0A6N2YWB0"/>
<dbReference type="GO" id="GO:0016020">
    <property type="term" value="C:membrane"/>
    <property type="evidence" value="ECO:0007669"/>
    <property type="project" value="InterPro"/>
</dbReference>
<reference evidence="3" key="1">
    <citation type="submission" date="2019-11" db="EMBL/GenBank/DDBJ databases">
        <authorList>
            <person name="Feng L."/>
        </authorList>
    </citation>
    <scope>NUCLEOTIDE SEQUENCE</scope>
    <source>
        <strain evidence="3">VdisparLFYP95</strain>
    </source>
</reference>
<dbReference type="Pfam" id="PF05656">
    <property type="entry name" value="DUF805"/>
    <property type="match status" value="1"/>
</dbReference>
<feature type="transmembrane region" description="Helical" evidence="2">
    <location>
        <begin position="52"/>
        <end position="73"/>
    </location>
</feature>
<dbReference type="InterPro" id="IPR008523">
    <property type="entry name" value="DUF805"/>
</dbReference>
<feature type="coiled-coil region" evidence="1">
    <location>
        <begin position="218"/>
        <end position="252"/>
    </location>
</feature>
<keyword evidence="2" id="KW-0812">Transmembrane</keyword>
<dbReference type="RefSeq" id="WP_156719021.1">
    <property type="nucleotide sequence ID" value="NZ_CACRUF010000009.1"/>
</dbReference>
<gene>
    <name evidence="3" type="ORF">VDLFYP95_00532</name>
</gene>
<evidence type="ECO:0000256" key="2">
    <source>
        <dbReference type="SAM" id="Phobius"/>
    </source>
</evidence>
<sequence>MESFDQNQRIQNKMYPFSMYEDSIWNTFVNNFAKKYLEWSGRLSLVDYIKTSVVLTIIFSITSMGLFLIIPSANLSKVLIIFVTLFIGISVVPSISLLCRRLNDIGLNKTKLLYLLFPIFGVLYLFFTLLRKSEVSIRYIEMGKKSFWGSNWTVSTYKLIYILSVLLLFVVCNIVYKPIINSTLLVSKVETIASNIADEYTKYTTIDYINRNKEDKSLKSKSEQERAEQEQIEKQKIEQNQERIRLESIEKAKQKNIDQAQNAVEKFYLAIDQQKYNDAYKMFSDNQRNVIGNFGDWKQGYQNTMSVELKRLDLKNYSDTSISFEYLLTSNDRISGGIEQKVFRGNIVMLKINGSWYIDSQDGELLRSEILRDSYNSYKGPSYNGRR</sequence>
<feature type="transmembrane region" description="Helical" evidence="2">
    <location>
        <begin position="159"/>
        <end position="176"/>
    </location>
</feature>
<evidence type="ECO:0000256" key="1">
    <source>
        <dbReference type="SAM" id="Coils"/>
    </source>
</evidence>
<evidence type="ECO:0000313" key="3">
    <source>
        <dbReference type="EMBL" id="VYT71299.1"/>
    </source>
</evidence>
<evidence type="ECO:0008006" key="4">
    <source>
        <dbReference type="Google" id="ProtNLM"/>
    </source>
</evidence>
<accession>A0A6N2YWB0</accession>